<dbReference type="SUPFAM" id="SSF56300">
    <property type="entry name" value="Metallo-dependent phosphatases"/>
    <property type="match status" value="1"/>
</dbReference>
<feature type="compositionally biased region" description="Low complexity" evidence="1">
    <location>
        <begin position="13"/>
        <end position="22"/>
    </location>
</feature>
<dbReference type="CDD" id="cd07379">
    <property type="entry name" value="MPP_239FB"/>
    <property type="match status" value="1"/>
</dbReference>
<organism evidence="3 4">
    <name type="scientific">Macrophomina phaseolina</name>
    <dbReference type="NCBI Taxonomy" id="35725"/>
    <lineage>
        <taxon>Eukaryota</taxon>
        <taxon>Fungi</taxon>
        <taxon>Dikarya</taxon>
        <taxon>Ascomycota</taxon>
        <taxon>Pezizomycotina</taxon>
        <taxon>Dothideomycetes</taxon>
        <taxon>Dothideomycetes incertae sedis</taxon>
        <taxon>Botryosphaeriales</taxon>
        <taxon>Botryosphaeriaceae</taxon>
        <taxon>Macrophomina</taxon>
    </lineage>
</organism>
<sequence>MLEEPAAKRPSVQQQQQQQQQQHPESKKRIRFLIISDTHENEEDDKTERTSAFQPPTHLTDIDVVLHCGDLTENGTLAELTKAIDKLAAIRAQLRLFIAGNHEIALDERYYRSQGGDAETHAAALKAVREDALAKGVTYLEEGTHAFALEDGAAFTLYASPWTPACGQSAFQYESREDRFNPPGTTPEWATNTATKCSIIPEGVDVVMTHGPPMYVLDDTGRGNSGGCEHLRRAVCRVKPRLHCFGHVHRGYGAQRVFFERPQEEEDDDDEMRCEPQLKEFVGRNQARRKGYASLSPGSDAAWKEDRQTLMVNAAVMDDQEKATNVPWVVEMEL</sequence>
<dbReference type="PANTHER" id="PTHR12905">
    <property type="entry name" value="METALLOPHOSPHOESTERASE"/>
    <property type="match status" value="1"/>
</dbReference>
<evidence type="ECO:0000259" key="2">
    <source>
        <dbReference type="Pfam" id="PF00149"/>
    </source>
</evidence>
<dbReference type="InterPro" id="IPR029052">
    <property type="entry name" value="Metallo-depent_PP-like"/>
</dbReference>
<evidence type="ECO:0000256" key="1">
    <source>
        <dbReference type="SAM" id="MobiDB-lite"/>
    </source>
</evidence>
<dbReference type="Gene3D" id="3.60.21.10">
    <property type="match status" value="1"/>
</dbReference>
<proteinExistence type="predicted"/>
<name>A0ABQ8GWF2_9PEZI</name>
<comment type="caution">
    <text evidence="3">The sequence shown here is derived from an EMBL/GenBank/DDBJ whole genome shotgun (WGS) entry which is preliminary data.</text>
</comment>
<feature type="region of interest" description="Disordered" evidence="1">
    <location>
        <begin position="1"/>
        <end position="54"/>
    </location>
</feature>
<gene>
    <name evidence="3" type="ORF">B0J12DRAFT_707008</name>
</gene>
<dbReference type="InterPro" id="IPR004843">
    <property type="entry name" value="Calcineurin-like_PHP"/>
</dbReference>
<dbReference type="EMBL" id="JAGTJR010000001">
    <property type="protein sequence ID" value="KAH7065558.1"/>
    <property type="molecule type" value="Genomic_DNA"/>
</dbReference>
<evidence type="ECO:0000313" key="4">
    <source>
        <dbReference type="Proteomes" id="UP000774617"/>
    </source>
</evidence>
<dbReference type="InterPro" id="IPR051693">
    <property type="entry name" value="UPF0046_metallophosphoest"/>
</dbReference>
<protein>
    <submittedName>
        <fullName evidence="3">Metallo-dependent phosphatase-like protein</fullName>
    </submittedName>
</protein>
<accession>A0ABQ8GWF2</accession>
<feature type="domain" description="Calcineurin-like phosphoesterase" evidence="2">
    <location>
        <begin position="30"/>
        <end position="250"/>
    </location>
</feature>
<evidence type="ECO:0000313" key="3">
    <source>
        <dbReference type="EMBL" id="KAH7065558.1"/>
    </source>
</evidence>
<dbReference type="Proteomes" id="UP000774617">
    <property type="component" value="Unassembled WGS sequence"/>
</dbReference>
<keyword evidence="4" id="KW-1185">Reference proteome</keyword>
<reference evidence="3 4" key="1">
    <citation type="journal article" date="2021" name="Nat. Commun.">
        <title>Genetic determinants of endophytism in the Arabidopsis root mycobiome.</title>
        <authorList>
            <person name="Mesny F."/>
            <person name="Miyauchi S."/>
            <person name="Thiergart T."/>
            <person name="Pickel B."/>
            <person name="Atanasova L."/>
            <person name="Karlsson M."/>
            <person name="Huettel B."/>
            <person name="Barry K.W."/>
            <person name="Haridas S."/>
            <person name="Chen C."/>
            <person name="Bauer D."/>
            <person name="Andreopoulos W."/>
            <person name="Pangilinan J."/>
            <person name="LaButti K."/>
            <person name="Riley R."/>
            <person name="Lipzen A."/>
            <person name="Clum A."/>
            <person name="Drula E."/>
            <person name="Henrissat B."/>
            <person name="Kohler A."/>
            <person name="Grigoriev I.V."/>
            <person name="Martin F.M."/>
            <person name="Hacquard S."/>
        </authorList>
    </citation>
    <scope>NUCLEOTIDE SEQUENCE [LARGE SCALE GENOMIC DNA]</scope>
    <source>
        <strain evidence="3 4">MPI-SDFR-AT-0080</strain>
    </source>
</reference>
<dbReference type="Pfam" id="PF00149">
    <property type="entry name" value="Metallophos"/>
    <property type="match status" value="1"/>
</dbReference>
<dbReference type="PANTHER" id="PTHR12905:SF0">
    <property type="entry name" value="CALCINEURIN-LIKE PHOSPHOESTERASE DOMAIN-CONTAINING PROTEIN"/>
    <property type="match status" value="1"/>
</dbReference>